<evidence type="ECO:0008006" key="3">
    <source>
        <dbReference type="Google" id="ProtNLM"/>
    </source>
</evidence>
<dbReference type="InterPro" id="IPR026337">
    <property type="entry name" value="AKG_HExxH"/>
</dbReference>
<dbReference type="EMBL" id="MWQN01000001">
    <property type="protein sequence ID" value="OPC80499.1"/>
    <property type="molecule type" value="Genomic_DNA"/>
</dbReference>
<dbReference type="NCBIfam" id="TIGR04267">
    <property type="entry name" value="mod_HExxH"/>
    <property type="match status" value="1"/>
</dbReference>
<proteinExistence type="predicted"/>
<reference evidence="1 2" key="1">
    <citation type="submission" date="2017-03" db="EMBL/GenBank/DDBJ databases">
        <title>Draft genome sequence of Streptomyces scabrisporus NF3, endophyte isolated from Amphipterygium adstringens.</title>
        <authorList>
            <person name="Vazquez M."/>
            <person name="Ceapa C.D."/>
            <person name="Rodriguez Luna D."/>
            <person name="Sanchez Esquivel S."/>
        </authorList>
    </citation>
    <scope>NUCLEOTIDE SEQUENCE [LARGE SCALE GENOMIC DNA]</scope>
    <source>
        <strain evidence="1 2">NF3</strain>
    </source>
</reference>
<dbReference type="OrthoDB" id="796761at2"/>
<name>A0A1T3NUG0_9ACTN</name>
<comment type="caution">
    <text evidence="1">The sequence shown here is derived from an EMBL/GenBank/DDBJ whole genome shotgun (WGS) entry which is preliminary data.</text>
</comment>
<organism evidence="1 2">
    <name type="scientific">Embleya scabrispora</name>
    <dbReference type="NCBI Taxonomy" id="159449"/>
    <lineage>
        <taxon>Bacteria</taxon>
        <taxon>Bacillati</taxon>
        <taxon>Actinomycetota</taxon>
        <taxon>Actinomycetes</taxon>
        <taxon>Kitasatosporales</taxon>
        <taxon>Streptomycetaceae</taxon>
        <taxon>Embleya</taxon>
    </lineage>
</organism>
<dbReference type="AlphaFoldDB" id="A0A1T3NUG0"/>
<evidence type="ECO:0000313" key="1">
    <source>
        <dbReference type="EMBL" id="OPC80499.1"/>
    </source>
</evidence>
<accession>A0A1T3NUG0</accession>
<dbReference type="STRING" id="159449.B4N89_05625"/>
<dbReference type="Proteomes" id="UP000190037">
    <property type="component" value="Unassembled WGS sequence"/>
</dbReference>
<sequence length="453" mass="49105">MIGTHRLHGPAFDRLAAGQGDFAAVSALARAQESRRLLQVYAVVATARERLPSARTAHLIDAHDLLAHVQRTAPDAARTVLMHPYTGAWAMRSLLRLGRTDLDPAAPDLDELLGHLGSIAAAAALRGDPEHGPPGRVELCAVGGWVYLPTLGRVRVAADAGRIALTGRQWSVGSRLVSRRQANRRCSATAAGLGATLAIEDVDPYRDVHRWQPSARLTARQVSLLQRNFASAWDQLAHSHRAYAAGLPAALSTLVPVVGEPGVSLSSSSRYAFGGLALTPEVGPTTLAVTLVHEFQHNKLGAIQDITNLSKRSTARYRAPWRLDPRPVGALLQGAYAHLGIADFWRVRRHAVTGEEQDRAQAEFAVHREHVTEAIATLRECGELTPDGARVVDAMAGTVRSWWREDVPAEAARRAAERVRSGYRAWVARNGDRCRLGSRERAVDAGGSTRNER</sequence>
<gene>
    <name evidence="1" type="ORF">B4N89_05625</name>
</gene>
<evidence type="ECO:0000313" key="2">
    <source>
        <dbReference type="Proteomes" id="UP000190037"/>
    </source>
</evidence>
<protein>
    <recommendedName>
        <fullName evidence="3">HEXXH motif domain-containing protein</fullName>
    </recommendedName>
</protein>
<dbReference type="RefSeq" id="WP_078974757.1">
    <property type="nucleotide sequence ID" value="NZ_MWQN01000001.1"/>
</dbReference>
<keyword evidence="2" id="KW-1185">Reference proteome</keyword>